<dbReference type="InterPro" id="IPR038222">
    <property type="entry name" value="DHHA2_dom_sf"/>
</dbReference>
<dbReference type="Gene3D" id="3.10.310.20">
    <property type="entry name" value="DHHA2 domain"/>
    <property type="match status" value="1"/>
</dbReference>
<dbReference type="AlphaFoldDB" id="A0A815C9G7"/>
<evidence type="ECO:0000256" key="3">
    <source>
        <dbReference type="ARBA" id="ARBA00022723"/>
    </source>
</evidence>
<feature type="domain" description="DHHA2" evidence="6">
    <location>
        <begin position="220"/>
        <end position="367"/>
    </location>
</feature>
<evidence type="ECO:0000256" key="4">
    <source>
        <dbReference type="ARBA" id="ARBA00022801"/>
    </source>
</evidence>
<evidence type="ECO:0000256" key="2">
    <source>
        <dbReference type="ARBA" id="ARBA00010331"/>
    </source>
</evidence>
<dbReference type="SUPFAM" id="SSF64182">
    <property type="entry name" value="DHH phosphoesterases"/>
    <property type="match status" value="1"/>
</dbReference>
<accession>A0A815C9G7</accession>
<dbReference type="PANTHER" id="PTHR12112:SF39">
    <property type="entry name" value="EG:152A3.5 PROTEIN (FBGN0003116_PN PROTEIN)"/>
    <property type="match status" value="1"/>
</dbReference>
<keyword evidence="5" id="KW-0464">Manganese</keyword>
<evidence type="ECO:0000313" key="8">
    <source>
        <dbReference type="Proteomes" id="UP000663828"/>
    </source>
</evidence>
<dbReference type="Proteomes" id="UP000663828">
    <property type="component" value="Unassembled WGS sequence"/>
</dbReference>
<evidence type="ECO:0000259" key="6">
    <source>
        <dbReference type="SMART" id="SM01131"/>
    </source>
</evidence>
<dbReference type="InterPro" id="IPR004097">
    <property type="entry name" value="DHHA2"/>
</dbReference>
<dbReference type="PANTHER" id="PTHR12112">
    <property type="entry name" value="BNIP - RELATED"/>
    <property type="match status" value="1"/>
</dbReference>
<comment type="caution">
    <text evidence="7">The sequence shown here is derived from an EMBL/GenBank/DDBJ whole genome shotgun (WGS) entry which is preliminary data.</text>
</comment>
<protein>
    <recommendedName>
        <fullName evidence="6">DHHA2 domain-containing protein</fullName>
    </recommendedName>
</protein>
<keyword evidence="3" id="KW-0479">Metal-binding</keyword>
<proteinExistence type="inferred from homology"/>
<evidence type="ECO:0000313" key="7">
    <source>
        <dbReference type="EMBL" id="CAF1279887.1"/>
    </source>
</evidence>
<organism evidence="7 8">
    <name type="scientific">Adineta ricciae</name>
    <name type="common">Rotifer</name>
    <dbReference type="NCBI Taxonomy" id="249248"/>
    <lineage>
        <taxon>Eukaryota</taxon>
        <taxon>Metazoa</taxon>
        <taxon>Spiralia</taxon>
        <taxon>Gnathifera</taxon>
        <taxon>Rotifera</taxon>
        <taxon>Eurotatoria</taxon>
        <taxon>Bdelloidea</taxon>
        <taxon>Adinetida</taxon>
        <taxon>Adinetidae</taxon>
        <taxon>Adineta</taxon>
    </lineage>
</organism>
<keyword evidence="4" id="KW-0378">Hydrolase</keyword>
<comment type="similarity">
    <text evidence="2">Belongs to the PPase class C family. Prune subfamily.</text>
</comment>
<comment type="cofactor">
    <cofactor evidence="1">
        <name>Mn(2+)</name>
        <dbReference type="ChEBI" id="CHEBI:29035"/>
    </cofactor>
</comment>
<evidence type="ECO:0000256" key="5">
    <source>
        <dbReference type="ARBA" id="ARBA00023211"/>
    </source>
</evidence>
<dbReference type="GO" id="GO:0004309">
    <property type="term" value="F:exopolyphosphatase activity"/>
    <property type="evidence" value="ECO:0007669"/>
    <property type="project" value="TreeGrafter"/>
</dbReference>
<sequence length="376" mass="42888">MTDISKYMQYAKSQLANLAQFRLIRIVLGNEACDLDSTISACVYAYFLHSICETPNEILHLPVLNTHAFVFRLRHEILWFLEENRSNLIFIDDINLNDLSEKGKLEIILVDHHSLRSKLNEEVVEIIDHHQVKENSIILNDSSKVKIEPVGSCCTLIGEKLLASNCFQITDEIAYLLTGPILFDTLNFSPSAGKTTPKDKQVYEQLFTRRTTRTDDSDLYKTLRKCAADTTGMSVQDLLQKDVKQVVGPNIRLAVSSLPSDYTVEKLFGQLHTMKDLDEFLSNNDNADGVVILSLETNDDQPKRQLGLYAKKFENMLPINEYIQRSEHNLDLRERGIPINQARLKLFEQNNAQASRKQVLPLLEQFAKDFVPQNSS</sequence>
<dbReference type="GO" id="GO:0005737">
    <property type="term" value="C:cytoplasm"/>
    <property type="evidence" value="ECO:0007669"/>
    <property type="project" value="InterPro"/>
</dbReference>
<evidence type="ECO:0000256" key="1">
    <source>
        <dbReference type="ARBA" id="ARBA00001936"/>
    </source>
</evidence>
<dbReference type="InterPro" id="IPR038763">
    <property type="entry name" value="DHH_sf"/>
</dbReference>
<gene>
    <name evidence="7" type="ORF">XAT740_LOCUS27757</name>
</gene>
<dbReference type="Pfam" id="PF02833">
    <property type="entry name" value="DHHA2"/>
    <property type="match status" value="1"/>
</dbReference>
<dbReference type="SMART" id="SM01131">
    <property type="entry name" value="DHHA2"/>
    <property type="match status" value="1"/>
</dbReference>
<reference evidence="7" key="1">
    <citation type="submission" date="2021-02" db="EMBL/GenBank/DDBJ databases">
        <authorList>
            <person name="Nowell W R."/>
        </authorList>
    </citation>
    <scope>NUCLEOTIDE SEQUENCE</scope>
</reference>
<dbReference type="Pfam" id="PF01368">
    <property type="entry name" value="DHH"/>
    <property type="match status" value="1"/>
</dbReference>
<dbReference type="Gene3D" id="3.90.1640.10">
    <property type="entry name" value="inorganic pyrophosphatase (n-terminal core)"/>
    <property type="match status" value="1"/>
</dbReference>
<dbReference type="GO" id="GO:0046872">
    <property type="term" value="F:metal ion binding"/>
    <property type="evidence" value="ECO:0007669"/>
    <property type="project" value="UniProtKB-KW"/>
</dbReference>
<name>A0A815C9G7_ADIRI</name>
<dbReference type="EMBL" id="CAJNOR010002336">
    <property type="protein sequence ID" value="CAF1279887.1"/>
    <property type="molecule type" value="Genomic_DNA"/>
</dbReference>
<dbReference type="InterPro" id="IPR001667">
    <property type="entry name" value="DDH_dom"/>
</dbReference>
<keyword evidence="8" id="KW-1185">Reference proteome</keyword>